<name>A0ABV4W239_9GAMM</name>
<evidence type="ECO:0000313" key="6">
    <source>
        <dbReference type="Proteomes" id="UP001576762"/>
    </source>
</evidence>
<dbReference type="RefSeq" id="WP_374812539.1">
    <property type="nucleotide sequence ID" value="NZ_JBHFLD010000001.1"/>
</dbReference>
<sequence>MATRNIVLTNHQSQVVDHLVASGRYQNASEVLRAGLRMVEEAESRYVTKMNDLRAAIDAGQQDLEAGRTRTFAADQFATYLSERAEHAIREKRDT</sequence>
<evidence type="ECO:0000256" key="2">
    <source>
        <dbReference type="ARBA" id="ARBA00017940"/>
    </source>
</evidence>
<dbReference type="InterPro" id="IPR038296">
    <property type="entry name" value="ParD_sf"/>
</dbReference>
<proteinExistence type="inferred from homology"/>
<keyword evidence="6" id="KW-1185">Reference proteome</keyword>
<keyword evidence="3" id="KW-1277">Toxin-antitoxin system</keyword>
<gene>
    <name evidence="5" type="ORF">ACE05E_01600</name>
</gene>
<dbReference type="Pfam" id="PF03693">
    <property type="entry name" value="ParD_antitoxin"/>
    <property type="match status" value="1"/>
</dbReference>
<comment type="function">
    <text evidence="4">Antitoxin component of a type II toxin-antitoxin (TA) system. Neutralizes the effect of toxin ParE.</text>
</comment>
<evidence type="ECO:0000256" key="4">
    <source>
        <dbReference type="ARBA" id="ARBA00037106"/>
    </source>
</evidence>
<evidence type="ECO:0000313" key="5">
    <source>
        <dbReference type="EMBL" id="MFB2714163.1"/>
    </source>
</evidence>
<protein>
    <recommendedName>
        <fullName evidence="2">Antitoxin ParD</fullName>
    </recommendedName>
</protein>
<evidence type="ECO:0000256" key="3">
    <source>
        <dbReference type="ARBA" id="ARBA00022649"/>
    </source>
</evidence>
<dbReference type="InterPro" id="IPR022789">
    <property type="entry name" value="ParD"/>
</dbReference>
<accession>A0ABV4W239</accession>
<comment type="caution">
    <text evidence="5">The sequence shown here is derived from an EMBL/GenBank/DDBJ whole genome shotgun (WGS) entry which is preliminary data.</text>
</comment>
<dbReference type="Gene3D" id="6.10.10.120">
    <property type="entry name" value="Antitoxin ParD1-like"/>
    <property type="match status" value="1"/>
</dbReference>
<dbReference type="SUPFAM" id="SSF47598">
    <property type="entry name" value="Ribbon-helix-helix"/>
    <property type="match status" value="1"/>
</dbReference>
<organism evidence="5 6">
    <name type="scientific">Marinobacter shengliensis</name>
    <dbReference type="NCBI Taxonomy" id="1389223"/>
    <lineage>
        <taxon>Bacteria</taxon>
        <taxon>Pseudomonadati</taxon>
        <taxon>Pseudomonadota</taxon>
        <taxon>Gammaproteobacteria</taxon>
        <taxon>Pseudomonadales</taxon>
        <taxon>Marinobacteraceae</taxon>
        <taxon>Marinobacter</taxon>
    </lineage>
</organism>
<comment type="similarity">
    <text evidence="1">Belongs to the ParD antitoxin family.</text>
</comment>
<dbReference type="NCBIfam" id="TIGR02606">
    <property type="entry name" value="antidote_CC2985"/>
    <property type="match status" value="1"/>
</dbReference>
<dbReference type="Proteomes" id="UP001576762">
    <property type="component" value="Unassembled WGS sequence"/>
</dbReference>
<dbReference type="PANTHER" id="PTHR36582:SF2">
    <property type="entry name" value="ANTITOXIN PARD"/>
    <property type="match status" value="1"/>
</dbReference>
<dbReference type="PANTHER" id="PTHR36582">
    <property type="entry name" value="ANTITOXIN PARD"/>
    <property type="match status" value="1"/>
</dbReference>
<dbReference type="InterPro" id="IPR010985">
    <property type="entry name" value="Ribbon_hlx_hlx"/>
</dbReference>
<dbReference type="EMBL" id="JBHFLD010000001">
    <property type="protein sequence ID" value="MFB2714163.1"/>
    <property type="molecule type" value="Genomic_DNA"/>
</dbReference>
<reference evidence="5 6" key="1">
    <citation type="submission" date="2024-09" db="EMBL/GenBank/DDBJ databases">
        <title>Draft genome sequences of 6 high pH adapted Marinobacter shengliensis sp. isolated from Mariana forearc serpentinite mud volcanoes.</title>
        <authorList>
            <person name="Elkassas S."/>
            <person name="Serres M."/>
            <person name="Michael N."/>
            <person name="Amina P."/>
            <person name="Teodora Z."/>
            <person name="Julie H."/>
        </authorList>
    </citation>
    <scope>NUCLEOTIDE SEQUENCE [LARGE SCALE GENOMIC DNA]</scope>
    <source>
        <strain evidence="5 6">EB4</strain>
    </source>
</reference>
<evidence type="ECO:0000256" key="1">
    <source>
        <dbReference type="ARBA" id="ARBA00008580"/>
    </source>
</evidence>